<keyword evidence="1" id="KW-1133">Transmembrane helix</keyword>
<name>A0A7X2TG47_9FIRM</name>
<comment type="caution">
    <text evidence="2">The sequence shown here is derived from an EMBL/GenBank/DDBJ whole genome shotgun (WGS) entry which is preliminary data.</text>
</comment>
<dbReference type="EMBL" id="VUMN01000007">
    <property type="protein sequence ID" value="MSS58146.1"/>
    <property type="molecule type" value="Genomic_DNA"/>
</dbReference>
<feature type="transmembrane region" description="Helical" evidence="1">
    <location>
        <begin position="86"/>
        <end position="107"/>
    </location>
</feature>
<dbReference type="Pfam" id="PF14264">
    <property type="entry name" value="Glucos_trans_II"/>
    <property type="match status" value="1"/>
</dbReference>
<accession>A0A7X2TG47</accession>
<evidence type="ECO:0000313" key="3">
    <source>
        <dbReference type="Proteomes" id="UP000461880"/>
    </source>
</evidence>
<dbReference type="InterPro" id="IPR025686">
    <property type="entry name" value="Glucos_trans_II"/>
</dbReference>
<feature type="transmembrane region" description="Helical" evidence="1">
    <location>
        <begin position="113"/>
        <end position="132"/>
    </location>
</feature>
<feature type="transmembrane region" description="Helical" evidence="1">
    <location>
        <begin position="337"/>
        <end position="358"/>
    </location>
</feature>
<sequence>MMIRIEKWKTFLKELSSDHRVRLFFVSVFCFGILAHGMMMFNKYSFGDDSWLLFSIGSLIDVGRWMLGIIGKLYGLIFRNNYSLPLLHVFWTMVFTGLSGTVIIRALDLKNRWSIICLAAVMIAIPSVTGTLGYLFTSAYYALAAFLALLSSVMLFRAENLRQMFAADVLLCCTIGIYQAEEGLAISFLLILLLKHCLQDNLNSRAFWKKAGILLGNLLISAILYAGITVLFLKAAHMTMSAHAGLDQLSGSVGFSLVLTRILQVYQEFILPSAMASTNMYPGNIRILYEVLLILIVLMLGRELRNTKNRSLYLEVFLFLLVFPPAVKLMFLLTDAAYVHSLMMYADIMVFVLAMTLMERVSGSLIRKASVVLLALISFMYVRYDNVVYLKTEVQQSQAVSYYNSLITRIRSVQGYTDDTPVCWIGSLKEVSDGTISDYPEFREVITTPYDEVMIRDYAWNYMMKLWCGFDPETVPEEAFSDRKEVQTMPSYPDDGSIRMIDGTIVVKCSEEGN</sequence>
<feature type="transmembrane region" description="Helical" evidence="1">
    <location>
        <begin position="164"/>
        <end position="194"/>
    </location>
</feature>
<feature type="transmembrane region" description="Helical" evidence="1">
    <location>
        <begin position="365"/>
        <end position="384"/>
    </location>
</feature>
<feature type="transmembrane region" description="Helical" evidence="1">
    <location>
        <begin position="214"/>
        <end position="233"/>
    </location>
</feature>
<reference evidence="2 3" key="1">
    <citation type="submission" date="2019-08" db="EMBL/GenBank/DDBJ databases">
        <title>In-depth cultivation of the pig gut microbiome towards novel bacterial diversity and tailored functional studies.</title>
        <authorList>
            <person name="Wylensek D."/>
            <person name="Hitch T.C.A."/>
            <person name="Clavel T."/>
        </authorList>
    </citation>
    <scope>NUCLEOTIDE SEQUENCE [LARGE SCALE GENOMIC DNA]</scope>
    <source>
        <strain evidence="2 3">Oil+RF-744-GAM-WT-6</strain>
    </source>
</reference>
<feature type="transmembrane region" description="Helical" evidence="1">
    <location>
        <begin position="281"/>
        <end position="300"/>
    </location>
</feature>
<proteinExistence type="predicted"/>
<feature type="transmembrane region" description="Helical" evidence="1">
    <location>
        <begin position="21"/>
        <end position="39"/>
    </location>
</feature>
<protein>
    <recommendedName>
        <fullName evidence="4">Glucosyl transferase GtrII</fullName>
    </recommendedName>
</protein>
<organism evidence="2 3">
    <name type="scientific">Stecheria intestinalis</name>
    <dbReference type="NCBI Taxonomy" id="2606630"/>
    <lineage>
        <taxon>Bacteria</taxon>
        <taxon>Bacillati</taxon>
        <taxon>Bacillota</taxon>
        <taxon>Erysipelotrichia</taxon>
        <taxon>Erysipelotrichales</taxon>
        <taxon>Erysipelotrichaceae</taxon>
        <taxon>Stecheria</taxon>
    </lineage>
</organism>
<dbReference type="Proteomes" id="UP000461880">
    <property type="component" value="Unassembled WGS sequence"/>
</dbReference>
<evidence type="ECO:0008006" key="4">
    <source>
        <dbReference type="Google" id="ProtNLM"/>
    </source>
</evidence>
<keyword evidence="1" id="KW-0472">Membrane</keyword>
<gene>
    <name evidence="2" type="ORF">FYJ51_04420</name>
</gene>
<evidence type="ECO:0000313" key="2">
    <source>
        <dbReference type="EMBL" id="MSS58146.1"/>
    </source>
</evidence>
<dbReference type="AlphaFoldDB" id="A0A7X2TG47"/>
<keyword evidence="3" id="KW-1185">Reference proteome</keyword>
<feature type="transmembrane region" description="Helical" evidence="1">
    <location>
        <begin position="312"/>
        <end position="331"/>
    </location>
</feature>
<keyword evidence="1" id="KW-0812">Transmembrane</keyword>
<feature type="transmembrane region" description="Helical" evidence="1">
    <location>
        <begin position="139"/>
        <end position="158"/>
    </location>
</feature>
<evidence type="ECO:0000256" key="1">
    <source>
        <dbReference type="SAM" id="Phobius"/>
    </source>
</evidence>